<dbReference type="GO" id="GO:0003677">
    <property type="term" value="F:DNA binding"/>
    <property type="evidence" value="ECO:0007669"/>
    <property type="project" value="InterPro"/>
</dbReference>
<dbReference type="InterPro" id="IPR002941">
    <property type="entry name" value="DNA_methylase_N4/N6"/>
</dbReference>
<dbReference type="Gene3D" id="3.40.50.150">
    <property type="entry name" value="Vaccinia Virus protein VP39"/>
    <property type="match status" value="1"/>
</dbReference>
<dbReference type="InterPro" id="IPR029063">
    <property type="entry name" value="SAM-dependent_MTases_sf"/>
</dbReference>
<reference evidence="4 5" key="1">
    <citation type="submission" date="2015-09" db="EMBL/GenBank/DDBJ databases">
        <title>Genome announcement of multiple Pseudomonas syringae strains.</title>
        <authorList>
            <person name="Thakur S."/>
            <person name="Wang P.W."/>
            <person name="Gong Y."/>
            <person name="Weir B.S."/>
            <person name="Guttman D.S."/>
        </authorList>
    </citation>
    <scope>NUCLEOTIDE SEQUENCE [LARGE SCALE GENOMIC DNA]</scope>
    <source>
        <strain evidence="4 5">ICMP9623</strain>
    </source>
</reference>
<comment type="caution">
    <text evidence="4">The sequence shown here is derived from an EMBL/GenBank/DDBJ whole genome shotgun (WGS) entry which is preliminary data.</text>
</comment>
<dbReference type="SUPFAM" id="SSF53335">
    <property type="entry name" value="S-adenosyl-L-methionine-dependent methyltransferases"/>
    <property type="match status" value="1"/>
</dbReference>
<name>A0AB34U034_PSEA0</name>
<accession>A0AB34U034</accession>
<sequence>MVLDPFGGAGTTSLVSMQEGRRSIICELNPEYAALARARIDSAWMDGAAQMDVFNDAKPALYFKRHP</sequence>
<dbReference type="Pfam" id="PF01555">
    <property type="entry name" value="N6_N4_Mtase"/>
    <property type="match status" value="1"/>
</dbReference>
<feature type="domain" description="DNA methylase N-4/N-6" evidence="3">
    <location>
        <begin position="2"/>
        <end position="36"/>
    </location>
</feature>
<dbReference type="GO" id="GO:0032259">
    <property type="term" value="P:methylation"/>
    <property type="evidence" value="ECO:0007669"/>
    <property type="project" value="UniProtKB-KW"/>
</dbReference>
<dbReference type="GO" id="GO:0008170">
    <property type="term" value="F:N-methyltransferase activity"/>
    <property type="evidence" value="ECO:0007669"/>
    <property type="project" value="InterPro"/>
</dbReference>
<dbReference type="EMBL" id="LJQN01000148">
    <property type="protein sequence ID" value="KPX51118.1"/>
    <property type="molecule type" value="Genomic_DNA"/>
</dbReference>
<dbReference type="Proteomes" id="UP000050545">
    <property type="component" value="Unassembled WGS sequence"/>
</dbReference>
<gene>
    <name evidence="4" type="ORF">ALO67_01522</name>
</gene>
<dbReference type="AlphaFoldDB" id="A0AB34U034"/>
<protein>
    <submittedName>
        <fullName evidence="4">Prophage PssSM-02, DNA methylase N-4/N-6</fullName>
    </submittedName>
</protein>
<keyword evidence="2" id="KW-0808">Transferase</keyword>
<evidence type="ECO:0000256" key="1">
    <source>
        <dbReference type="ARBA" id="ARBA00022603"/>
    </source>
</evidence>
<evidence type="ECO:0000313" key="5">
    <source>
        <dbReference type="Proteomes" id="UP000050545"/>
    </source>
</evidence>
<evidence type="ECO:0000259" key="3">
    <source>
        <dbReference type="Pfam" id="PF01555"/>
    </source>
</evidence>
<keyword evidence="1 4" id="KW-0489">Methyltransferase</keyword>
<organism evidence="4 5">
    <name type="scientific">Pseudomonas amygdali pv. hibisci</name>
    <dbReference type="NCBI Taxonomy" id="251723"/>
    <lineage>
        <taxon>Bacteria</taxon>
        <taxon>Pseudomonadati</taxon>
        <taxon>Pseudomonadota</taxon>
        <taxon>Gammaproteobacteria</taxon>
        <taxon>Pseudomonadales</taxon>
        <taxon>Pseudomonadaceae</taxon>
        <taxon>Pseudomonas</taxon>
        <taxon>Pseudomonas amygdali</taxon>
    </lineage>
</organism>
<evidence type="ECO:0000256" key="2">
    <source>
        <dbReference type="ARBA" id="ARBA00022679"/>
    </source>
</evidence>
<evidence type="ECO:0000313" key="4">
    <source>
        <dbReference type="EMBL" id="KPX51118.1"/>
    </source>
</evidence>
<proteinExistence type="predicted"/>